<proteinExistence type="inferred from homology"/>
<evidence type="ECO:0000313" key="12">
    <source>
        <dbReference type="Proteomes" id="UP000008701"/>
    </source>
</evidence>
<reference evidence="11 12" key="1">
    <citation type="submission" date="2006-12" db="EMBL/GenBank/DDBJ databases">
        <title>Complete sequence of Chlorobium phaeobacteroides DSM 266.</title>
        <authorList>
            <consortium name="US DOE Joint Genome Institute"/>
            <person name="Copeland A."/>
            <person name="Lucas S."/>
            <person name="Lapidus A."/>
            <person name="Barry K."/>
            <person name="Detter J.C."/>
            <person name="Glavina del Rio T."/>
            <person name="Hammon N."/>
            <person name="Israni S."/>
            <person name="Pitluck S."/>
            <person name="Goltsman E."/>
            <person name="Schmutz J."/>
            <person name="Larimer F."/>
            <person name="Land M."/>
            <person name="Hauser L."/>
            <person name="Mikhailova N."/>
            <person name="Li T."/>
            <person name="Overmann J."/>
            <person name="Bryant D.A."/>
            <person name="Richardson P."/>
        </authorList>
    </citation>
    <scope>NUCLEOTIDE SEQUENCE [LARGE SCALE GENOMIC DNA]</scope>
    <source>
        <strain evidence="11 12">DSM 266</strain>
    </source>
</reference>
<dbReference type="Gene3D" id="3.30.1330.90">
    <property type="entry name" value="D-3-phosphoglycerate dehydrogenase, domain 3"/>
    <property type="match status" value="1"/>
</dbReference>
<dbReference type="InterPro" id="IPR006236">
    <property type="entry name" value="PGDH"/>
</dbReference>
<dbReference type="InterPro" id="IPR045865">
    <property type="entry name" value="ACT-like_dom_sf"/>
</dbReference>
<name>A1BFF3_CHLPD</name>
<dbReference type="InterPro" id="IPR002912">
    <property type="entry name" value="ACT_dom"/>
</dbReference>
<dbReference type="InterPro" id="IPR029009">
    <property type="entry name" value="ASB_dom_sf"/>
</dbReference>
<comment type="catalytic activity">
    <reaction evidence="8 9">
        <text>(2R)-3-phosphoglycerate + NAD(+) = 3-phosphooxypyruvate + NADH + H(+)</text>
        <dbReference type="Rhea" id="RHEA:12641"/>
        <dbReference type="ChEBI" id="CHEBI:15378"/>
        <dbReference type="ChEBI" id="CHEBI:18110"/>
        <dbReference type="ChEBI" id="CHEBI:57540"/>
        <dbReference type="ChEBI" id="CHEBI:57945"/>
        <dbReference type="ChEBI" id="CHEBI:58272"/>
        <dbReference type="EC" id="1.1.1.95"/>
    </reaction>
</comment>
<dbReference type="InterPro" id="IPR029753">
    <property type="entry name" value="D-isomer_DH_CS"/>
</dbReference>
<dbReference type="Pfam" id="PF02826">
    <property type="entry name" value="2-Hacid_dh_C"/>
    <property type="match status" value="1"/>
</dbReference>
<dbReference type="eggNOG" id="COG0111">
    <property type="taxonomic scope" value="Bacteria"/>
</dbReference>
<dbReference type="CDD" id="cd04879">
    <property type="entry name" value="ACT_3PGDH-like"/>
    <property type="match status" value="1"/>
</dbReference>
<dbReference type="InterPro" id="IPR036291">
    <property type="entry name" value="NAD(P)-bd_dom_sf"/>
</dbReference>
<dbReference type="Pfam" id="PF00389">
    <property type="entry name" value="2-Hacid_dh"/>
    <property type="match status" value="1"/>
</dbReference>
<gene>
    <name evidence="11" type="ordered locus">Cpha266_1089</name>
</gene>
<evidence type="ECO:0000313" key="11">
    <source>
        <dbReference type="EMBL" id="ABL65130.1"/>
    </source>
</evidence>
<dbReference type="InterPro" id="IPR006140">
    <property type="entry name" value="D-isomer_DH_NAD-bd"/>
</dbReference>
<dbReference type="OrthoDB" id="9805416at2"/>
<evidence type="ECO:0000256" key="9">
    <source>
        <dbReference type="RuleBase" id="RU363003"/>
    </source>
</evidence>
<dbReference type="KEGG" id="cph:Cpha266_1089"/>
<comment type="pathway">
    <text evidence="2 9">Amino-acid biosynthesis; L-serine biosynthesis; L-serine from 3-phospho-D-glycerate: step 1/3.</text>
</comment>
<dbReference type="SUPFAM" id="SSF52283">
    <property type="entry name" value="Formate/glycerate dehydrogenase catalytic domain-like"/>
    <property type="match status" value="1"/>
</dbReference>
<dbReference type="InterPro" id="IPR045626">
    <property type="entry name" value="PGDH_ASB_dom"/>
</dbReference>
<dbReference type="PROSITE" id="PS51671">
    <property type="entry name" value="ACT"/>
    <property type="match status" value="1"/>
</dbReference>
<keyword evidence="5 9" id="KW-0560">Oxidoreductase</keyword>
<dbReference type="PANTHER" id="PTHR42938:SF47">
    <property type="entry name" value="HYDROXYPYRUVATE REDUCTASE"/>
    <property type="match status" value="1"/>
</dbReference>
<dbReference type="FunFam" id="3.40.50.720:FF:000021">
    <property type="entry name" value="D-3-phosphoglycerate dehydrogenase"/>
    <property type="match status" value="1"/>
</dbReference>
<comment type="catalytic activity">
    <reaction evidence="7">
        <text>(R)-2-hydroxyglutarate + NAD(+) = 2-oxoglutarate + NADH + H(+)</text>
        <dbReference type="Rhea" id="RHEA:49612"/>
        <dbReference type="ChEBI" id="CHEBI:15378"/>
        <dbReference type="ChEBI" id="CHEBI:15801"/>
        <dbReference type="ChEBI" id="CHEBI:16810"/>
        <dbReference type="ChEBI" id="CHEBI:57540"/>
        <dbReference type="ChEBI" id="CHEBI:57945"/>
        <dbReference type="EC" id="1.1.1.399"/>
    </reaction>
</comment>
<evidence type="ECO:0000256" key="5">
    <source>
        <dbReference type="ARBA" id="ARBA00023002"/>
    </source>
</evidence>
<evidence type="ECO:0000259" key="10">
    <source>
        <dbReference type="PROSITE" id="PS51671"/>
    </source>
</evidence>
<dbReference type="CDD" id="cd12173">
    <property type="entry name" value="PGDH_4"/>
    <property type="match status" value="1"/>
</dbReference>
<dbReference type="Gene3D" id="3.40.50.720">
    <property type="entry name" value="NAD(P)-binding Rossmann-like Domain"/>
    <property type="match status" value="2"/>
</dbReference>
<dbReference type="EC" id="1.1.1.95" evidence="9"/>
<dbReference type="Proteomes" id="UP000008701">
    <property type="component" value="Chromosome"/>
</dbReference>
<dbReference type="Pfam" id="PF19304">
    <property type="entry name" value="PGDH_inter"/>
    <property type="match status" value="1"/>
</dbReference>
<dbReference type="GO" id="GO:0006564">
    <property type="term" value="P:L-serine biosynthetic process"/>
    <property type="evidence" value="ECO:0007669"/>
    <property type="project" value="UniProtKB-UniRule"/>
</dbReference>
<organism evidence="11 12">
    <name type="scientific">Chlorobium phaeobacteroides (strain DSM 266 / SMG 266 / 2430)</name>
    <dbReference type="NCBI Taxonomy" id="290317"/>
    <lineage>
        <taxon>Bacteria</taxon>
        <taxon>Pseudomonadati</taxon>
        <taxon>Chlorobiota</taxon>
        <taxon>Chlorobiia</taxon>
        <taxon>Chlorobiales</taxon>
        <taxon>Chlorobiaceae</taxon>
        <taxon>Chlorobium/Pelodictyon group</taxon>
        <taxon>Chlorobium</taxon>
    </lineage>
</organism>
<dbReference type="PROSITE" id="PS00671">
    <property type="entry name" value="D_2_HYDROXYACID_DH_3"/>
    <property type="match status" value="1"/>
</dbReference>
<sequence>MKVLITDGVDPQCAQILKQNGFEVTEIPKISKEELKEIIGNFDKLIVRSATKVTAEIIELGKKLKLIGRAGAGVDNIDIEAATRNGIIVMNTPGGNTISAAEHTCGMMLAAARQIPQATAELKNGKWDKKKFMGVELDGKTLSIIGLGKIGREVAFRMQAFGMKTIAYDPMIPDEYAAHLNIALLPLHENFKQADFITIHSSLNESTRNLIANDTFALMKQGVIIVNCARGGIINEADLAEAIASGKVGAAALDVFETEPVQQDNPLLKLERVVATPHIAASTNEAQVKVAVQIAEQIVEWKQKGKLEGAVNASAVELAQTPGVRSYLALAEKLGATLAQLTAIQANKIVVTTSGEFLQKFSEVITAAALKGFLDIRQTKDTNYINVFTMAKETGITLEQKFEKENPDYTNLIRIELENGATKRMIGGTVFGDKELRIVMIDRFIVEFKPEGTIIIYNNIDQPGVIAQVTQLLLLHNLNVASIALSRDEEKKLAITAIVVDGGVTTTLLDEISTVNGVSDSTLLSL</sequence>
<dbReference type="Gene3D" id="3.30.70.260">
    <property type="match status" value="1"/>
</dbReference>
<dbReference type="InterPro" id="IPR006139">
    <property type="entry name" value="D-isomer_2_OHA_DH_cat_dom"/>
</dbReference>
<keyword evidence="6 9" id="KW-0520">NAD</keyword>
<dbReference type="Pfam" id="PF01842">
    <property type="entry name" value="ACT"/>
    <property type="match status" value="1"/>
</dbReference>
<dbReference type="UniPathway" id="UPA00135">
    <property type="reaction ID" value="UER00196"/>
</dbReference>
<evidence type="ECO:0000256" key="3">
    <source>
        <dbReference type="ARBA" id="ARBA00005854"/>
    </source>
</evidence>
<dbReference type="RefSeq" id="WP_011744956.1">
    <property type="nucleotide sequence ID" value="NC_008639.1"/>
</dbReference>
<evidence type="ECO:0000256" key="2">
    <source>
        <dbReference type="ARBA" id="ARBA00005216"/>
    </source>
</evidence>
<keyword evidence="9" id="KW-0718">Serine biosynthesis</keyword>
<dbReference type="STRING" id="290317.Cpha266_1089"/>
<dbReference type="SUPFAM" id="SSF143548">
    <property type="entry name" value="Serine metabolism enzymes domain"/>
    <property type="match status" value="1"/>
</dbReference>
<dbReference type="GO" id="GO:0051287">
    <property type="term" value="F:NAD binding"/>
    <property type="evidence" value="ECO:0007669"/>
    <property type="project" value="UniProtKB-UniRule"/>
</dbReference>
<dbReference type="HOGENOM" id="CLU_019796_8_1_10"/>
<keyword evidence="12" id="KW-1185">Reference proteome</keyword>
<dbReference type="NCBIfam" id="TIGR01327">
    <property type="entry name" value="PGDH"/>
    <property type="match status" value="1"/>
</dbReference>
<dbReference type="GO" id="GO:0004617">
    <property type="term" value="F:phosphoglycerate dehydrogenase activity"/>
    <property type="evidence" value="ECO:0007669"/>
    <property type="project" value="UniProtKB-UniRule"/>
</dbReference>
<dbReference type="PANTHER" id="PTHR42938">
    <property type="entry name" value="FORMATE DEHYDROGENASE 1"/>
    <property type="match status" value="1"/>
</dbReference>
<evidence type="ECO:0000256" key="1">
    <source>
        <dbReference type="ARBA" id="ARBA00003800"/>
    </source>
</evidence>
<feature type="domain" description="ACT" evidence="10">
    <location>
        <begin position="454"/>
        <end position="526"/>
    </location>
</feature>
<evidence type="ECO:0000256" key="7">
    <source>
        <dbReference type="ARBA" id="ARBA00048126"/>
    </source>
</evidence>
<dbReference type="AlphaFoldDB" id="A1BFF3"/>
<protein>
    <recommendedName>
        <fullName evidence="4 9">D-3-phosphoglycerate dehydrogenase</fullName>
        <ecNumber evidence="9">1.1.1.95</ecNumber>
    </recommendedName>
</protein>
<evidence type="ECO:0000256" key="6">
    <source>
        <dbReference type="ARBA" id="ARBA00023027"/>
    </source>
</evidence>
<keyword evidence="9" id="KW-0028">Amino-acid biosynthesis</keyword>
<dbReference type="SUPFAM" id="SSF55021">
    <property type="entry name" value="ACT-like"/>
    <property type="match status" value="1"/>
</dbReference>
<evidence type="ECO:0000256" key="8">
    <source>
        <dbReference type="ARBA" id="ARBA00048731"/>
    </source>
</evidence>
<dbReference type="EMBL" id="CP000492">
    <property type="protein sequence ID" value="ABL65130.1"/>
    <property type="molecule type" value="Genomic_DNA"/>
</dbReference>
<dbReference type="SUPFAM" id="SSF51735">
    <property type="entry name" value="NAD(P)-binding Rossmann-fold domains"/>
    <property type="match status" value="1"/>
</dbReference>
<comment type="function">
    <text evidence="1">Catalyzes the reversible oxidation of 3-phospho-D-glycerate to 3-phosphonooxypyruvate, the first step of the phosphorylated L-serine biosynthesis pathway. Also catalyzes the reversible oxidation of 2-hydroxyglutarate to 2-oxoglutarate.</text>
</comment>
<comment type="similarity">
    <text evidence="3 9">Belongs to the D-isomer specific 2-hydroxyacid dehydrogenase family.</text>
</comment>
<accession>A1BFF3</accession>
<evidence type="ECO:0000256" key="4">
    <source>
        <dbReference type="ARBA" id="ARBA00021582"/>
    </source>
</evidence>